<sequence length="94" mass="10325">MPSVANILYILKEIPLKESGNTGRNPHCKSALTEKFLYTSFSPPAKIPMSVLRCFSSKLKVALVIVIFSPSESPFLKYPSETLPENEGLINLAA</sequence>
<dbReference type="Proteomes" id="UP001142592">
    <property type="component" value="Unassembled WGS sequence"/>
</dbReference>
<gene>
    <name evidence="1" type="ORF">OQZ29_00205</name>
</gene>
<keyword evidence="2" id="KW-1185">Reference proteome</keyword>
<dbReference type="RefSeq" id="WP_010600422.1">
    <property type="nucleotide sequence ID" value="NZ_JAPJUH010000001.1"/>
</dbReference>
<evidence type="ECO:0000313" key="2">
    <source>
        <dbReference type="Proteomes" id="UP001142592"/>
    </source>
</evidence>
<reference evidence="1" key="1">
    <citation type="submission" date="2022-11" db="EMBL/GenBank/DDBJ databases">
        <authorList>
            <person name="Graham C."/>
            <person name="Newman J.D."/>
        </authorList>
    </citation>
    <scope>NUCLEOTIDE SEQUENCE</scope>
    <source>
        <strain evidence="1">DSM 19486</strain>
    </source>
</reference>
<accession>A0A9X3D8U3</accession>
<proteinExistence type="predicted"/>
<organism evidence="1 2">
    <name type="scientific">Pedobacter agri</name>
    <dbReference type="NCBI Taxonomy" id="454586"/>
    <lineage>
        <taxon>Bacteria</taxon>
        <taxon>Pseudomonadati</taxon>
        <taxon>Bacteroidota</taxon>
        <taxon>Sphingobacteriia</taxon>
        <taxon>Sphingobacteriales</taxon>
        <taxon>Sphingobacteriaceae</taxon>
        <taxon>Pedobacter</taxon>
    </lineage>
</organism>
<dbReference type="AlphaFoldDB" id="A0A9X3D8U3"/>
<comment type="caution">
    <text evidence="1">The sequence shown here is derived from an EMBL/GenBank/DDBJ whole genome shotgun (WGS) entry which is preliminary data.</text>
</comment>
<dbReference type="EMBL" id="JAPJUH010000001">
    <property type="protein sequence ID" value="MCX3263153.1"/>
    <property type="molecule type" value="Genomic_DNA"/>
</dbReference>
<protein>
    <submittedName>
        <fullName evidence="1">Uncharacterized protein</fullName>
    </submittedName>
</protein>
<name>A0A9X3D8U3_9SPHI</name>
<evidence type="ECO:0000313" key="1">
    <source>
        <dbReference type="EMBL" id="MCX3263153.1"/>
    </source>
</evidence>